<dbReference type="NCBIfam" id="NF010643">
    <property type="entry name" value="PRK14040.1"/>
    <property type="match status" value="1"/>
</dbReference>
<dbReference type="InterPro" id="IPR000089">
    <property type="entry name" value="Biotin_lipoyl"/>
</dbReference>
<evidence type="ECO:0000259" key="3">
    <source>
        <dbReference type="PROSITE" id="PS50991"/>
    </source>
</evidence>
<sequence length="594" mass="63875">MSKPLAITDVVLRDAHQSLFATRMRIEDMLPIAAELDKIGYWSLETWGGATFDACIRFLGEDPWERLRELKKAMPNTPMQMLLRGQNLLGYRHYADDVVEKFVERAHANGMDVFRIFDAMNDVRNFQTAVKAAVDVGAHAQGTLSYTTSPVHNTQTWVDLAKRLEDLGCHSLCIKDMSGLLKPYEAEELISKIKSSCEVPLALHCHATTGLSTATAVKAVEAGVDILDTAISSMSQTYGHTPTETVVAMLEGTERDTNLKLEQIEPIAAYFREVRKKYAKWEGQLKGVDSRILIAQVPGGMLTNMEGQLKEQGAADRIDEVLLEIPKVRKDLGYIPLVTPTSQIVGTQAVINVLTGERYKSITKETAGVLKGEYGTAPAPVNAELQAKVLDGAEPITVRPADLLQSELNTLTDDLLTKAKVDGISLAQDTVDDVLTYALFPQVGLKFLKNRHNPEAFEPAPTATPAVESAPAPVAASGSIEAYSVKVDGQVYDVEVGPRGELTSVTPATASAASAPVASVAAADVASVAAPLAGNIFKVHVVNGAQVQEGDVLLILEAMKMETEVRAAHSGIVHDVHVKEGDAVVVGAPLVSLA</sequence>
<accession>A0ABN8DDJ9</accession>
<evidence type="ECO:0000259" key="2">
    <source>
        <dbReference type="PROSITE" id="PS50968"/>
    </source>
</evidence>
<evidence type="ECO:0000313" key="4">
    <source>
        <dbReference type="EMBL" id="CAH0524608.1"/>
    </source>
</evidence>
<dbReference type="RefSeq" id="WP_237483500.1">
    <property type="nucleotide sequence ID" value="NZ_CAKLCM010000001.1"/>
</dbReference>
<evidence type="ECO:0000313" key="5">
    <source>
        <dbReference type="Proteomes" id="UP000838160"/>
    </source>
</evidence>
<dbReference type="PROSITE" id="PS50991">
    <property type="entry name" value="PYR_CT"/>
    <property type="match status" value="1"/>
</dbReference>
<dbReference type="SUPFAM" id="SSF51569">
    <property type="entry name" value="Aldolase"/>
    <property type="match status" value="1"/>
</dbReference>
<feature type="domain" description="Pyruvate carboxyltransferase" evidence="3">
    <location>
        <begin position="5"/>
        <end position="265"/>
    </location>
</feature>
<dbReference type="InterPro" id="IPR011053">
    <property type="entry name" value="Single_hybrid_motif"/>
</dbReference>
<gene>
    <name evidence="4" type="primary">oadA</name>
    <name evidence="4" type="ORF">VHP8226_00456</name>
</gene>
<dbReference type="InterPro" id="IPR001882">
    <property type="entry name" value="Biotin_BS"/>
</dbReference>
<dbReference type="InterPro" id="IPR003379">
    <property type="entry name" value="Carboxylase_cons_dom"/>
</dbReference>
<dbReference type="EMBL" id="CAKLCM010000001">
    <property type="protein sequence ID" value="CAH0524608.1"/>
    <property type="molecule type" value="Genomic_DNA"/>
</dbReference>
<reference evidence="4" key="1">
    <citation type="submission" date="2021-12" db="EMBL/GenBank/DDBJ databases">
        <authorList>
            <person name="Rodrigo-Torres L."/>
            <person name="Arahal R. D."/>
            <person name="Lucena T."/>
        </authorList>
    </citation>
    <scope>NUCLEOTIDE SEQUENCE</scope>
    <source>
        <strain evidence="4">CECT 8226</strain>
    </source>
</reference>
<feature type="domain" description="Lipoyl-binding" evidence="2">
    <location>
        <begin position="517"/>
        <end position="594"/>
    </location>
</feature>
<organism evidence="4 5">
    <name type="scientific">Vibrio hippocampi</name>
    <dbReference type="NCBI Taxonomy" id="654686"/>
    <lineage>
        <taxon>Bacteria</taxon>
        <taxon>Pseudomonadati</taxon>
        <taxon>Pseudomonadota</taxon>
        <taxon>Gammaproteobacteria</taxon>
        <taxon>Vibrionales</taxon>
        <taxon>Vibrionaceae</taxon>
        <taxon>Vibrio</taxon>
    </lineage>
</organism>
<dbReference type="NCBIfam" id="NF006761">
    <property type="entry name" value="PRK09282.1"/>
    <property type="match status" value="1"/>
</dbReference>
<dbReference type="PANTHER" id="PTHR43778:SF2">
    <property type="entry name" value="PYRUVATE CARBOXYLASE, MITOCHONDRIAL"/>
    <property type="match status" value="1"/>
</dbReference>
<dbReference type="PROSITE" id="PS00188">
    <property type="entry name" value="BIOTIN"/>
    <property type="match status" value="1"/>
</dbReference>
<dbReference type="PROSITE" id="PS50968">
    <property type="entry name" value="BIOTINYL_LIPOYL"/>
    <property type="match status" value="1"/>
</dbReference>
<dbReference type="CDD" id="cd06850">
    <property type="entry name" value="biotinyl_domain"/>
    <property type="match status" value="1"/>
</dbReference>
<dbReference type="NCBIfam" id="TIGR01108">
    <property type="entry name" value="oadA"/>
    <property type="match status" value="1"/>
</dbReference>
<evidence type="ECO:0000256" key="1">
    <source>
        <dbReference type="ARBA" id="ARBA00023267"/>
    </source>
</evidence>
<dbReference type="SUPFAM" id="SSF89000">
    <property type="entry name" value="post-HMGL domain-like"/>
    <property type="match status" value="1"/>
</dbReference>
<dbReference type="CDD" id="cd07937">
    <property type="entry name" value="DRE_TIM_PC_TC_5S"/>
    <property type="match status" value="1"/>
</dbReference>
<dbReference type="Pfam" id="PF00364">
    <property type="entry name" value="Biotin_lipoyl"/>
    <property type="match status" value="1"/>
</dbReference>
<dbReference type="Proteomes" id="UP000838160">
    <property type="component" value="Unassembled WGS sequence"/>
</dbReference>
<proteinExistence type="predicted"/>
<dbReference type="InterPro" id="IPR013785">
    <property type="entry name" value="Aldolase_TIM"/>
</dbReference>
<keyword evidence="5" id="KW-1185">Reference proteome</keyword>
<dbReference type="Pfam" id="PF00682">
    <property type="entry name" value="HMGL-like"/>
    <property type="match status" value="1"/>
</dbReference>
<dbReference type="InterPro" id="IPR055268">
    <property type="entry name" value="PCB-like"/>
</dbReference>
<dbReference type="InterPro" id="IPR000891">
    <property type="entry name" value="PYR_CT"/>
</dbReference>
<dbReference type="Gene3D" id="3.20.20.70">
    <property type="entry name" value="Aldolase class I"/>
    <property type="match status" value="1"/>
</dbReference>
<name>A0ABN8DDJ9_9VIBR</name>
<keyword evidence="1" id="KW-0092">Biotin</keyword>
<dbReference type="PANTHER" id="PTHR43778">
    <property type="entry name" value="PYRUVATE CARBOXYLASE"/>
    <property type="match status" value="1"/>
</dbReference>
<dbReference type="Pfam" id="PF02436">
    <property type="entry name" value="PYC_OADA"/>
    <property type="match status" value="1"/>
</dbReference>
<protein>
    <submittedName>
        <fullName evidence="4">Oxaloacetate decarboxylase alpha chain</fullName>
    </submittedName>
</protein>
<dbReference type="InterPro" id="IPR005776">
    <property type="entry name" value="OadA"/>
</dbReference>
<dbReference type="Gene3D" id="2.40.50.100">
    <property type="match status" value="1"/>
</dbReference>
<comment type="caution">
    <text evidence="4">The sequence shown here is derived from an EMBL/GenBank/DDBJ whole genome shotgun (WGS) entry which is preliminary data.</text>
</comment>
<dbReference type="SUPFAM" id="SSF51230">
    <property type="entry name" value="Single hybrid motif"/>
    <property type="match status" value="1"/>
</dbReference>